<proteinExistence type="predicted"/>
<dbReference type="STRING" id="1210089.GCA_001613165_06062"/>
<organism evidence="2 3">
    <name type="scientific">Nocardia mexicana</name>
    <dbReference type="NCBI Taxonomy" id="279262"/>
    <lineage>
        <taxon>Bacteria</taxon>
        <taxon>Bacillati</taxon>
        <taxon>Actinomycetota</taxon>
        <taxon>Actinomycetes</taxon>
        <taxon>Mycobacteriales</taxon>
        <taxon>Nocardiaceae</taxon>
        <taxon>Nocardia</taxon>
    </lineage>
</organism>
<comment type="caution">
    <text evidence="2">The sequence shown here is derived from an EMBL/GenBank/DDBJ whole genome shotgun (WGS) entry which is preliminary data.</text>
</comment>
<feature type="region of interest" description="Disordered" evidence="1">
    <location>
        <begin position="275"/>
        <end position="311"/>
    </location>
</feature>
<dbReference type="Proteomes" id="UP000255355">
    <property type="component" value="Unassembled WGS sequence"/>
</dbReference>
<evidence type="ECO:0000313" key="2">
    <source>
        <dbReference type="EMBL" id="RDI43570.1"/>
    </source>
</evidence>
<sequence>MLTPADRQLVADQIARIDAGTSEHWLHLWPEHIDRPDLIARLHTYATLTETTGRYADYLAQNPGHPVPAMMVLLLDDTRRQHHELSQLIVHGRGLLDIERVLLATTVEHLSLGGALPELLLVDEQSKAAVDRARHHDRVETLCQAVDTQLTGDLARAGVPIDRGGERGRELTGIDRSLLDAQNAARDLAHTRRDPDHAHRRFDRAAHVMDQHLAQHNAAEPVRAHIDVLLTHLRDTAADLGHGRRARMNRWQDRLAAAVYHRDQHAGRHTIGAAIDPLLPDSTTQHREPDITGPDPQEPPPSPPNTPGPEP</sequence>
<gene>
    <name evidence="2" type="ORF">DFR68_12037</name>
</gene>
<evidence type="ECO:0000313" key="3">
    <source>
        <dbReference type="Proteomes" id="UP000255355"/>
    </source>
</evidence>
<dbReference type="AlphaFoldDB" id="A0A370GJM3"/>
<accession>A0A370GJM3</accession>
<reference evidence="2 3" key="1">
    <citation type="submission" date="2018-07" db="EMBL/GenBank/DDBJ databases">
        <title>Genomic Encyclopedia of Type Strains, Phase IV (KMG-IV): sequencing the most valuable type-strain genomes for metagenomic binning, comparative biology and taxonomic classification.</title>
        <authorList>
            <person name="Goeker M."/>
        </authorList>
    </citation>
    <scope>NUCLEOTIDE SEQUENCE [LARGE SCALE GENOMIC DNA]</scope>
    <source>
        <strain evidence="2 3">DSM 44952</strain>
    </source>
</reference>
<dbReference type="EMBL" id="QQAZ01000020">
    <property type="protein sequence ID" value="RDI43570.1"/>
    <property type="molecule type" value="Genomic_DNA"/>
</dbReference>
<name>A0A370GJM3_9NOCA</name>
<feature type="compositionally biased region" description="Pro residues" evidence="1">
    <location>
        <begin position="296"/>
        <end position="311"/>
    </location>
</feature>
<evidence type="ECO:0000256" key="1">
    <source>
        <dbReference type="SAM" id="MobiDB-lite"/>
    </source>
</evidence>
<protein>
    <submittedName>
        <fullName evidence="2">Uncharacterized protein</fullName>
    </submittedName>
</protein>
<keyword evidence="3" id="KW-1185">Reference proteome</keyword>